<accession>A0A2K9LSL8</accession>
<protein>
    <submittedName>
        <fullName evidence="2">Capsid</fullName>
    </submittedName>
</protein>
<name>A0A2K9LSL8_9VIRU</name>
<reference evidence="2" key="1">
    <citation type="submission" date="2017-01" db="EMBL/GenBank/DDBJ databases">
        <title>High-throughput sequencing uncovers low homogeneity in the biogeography of single-stranded DNA viruses.</title>
        <authorList>
            <person name="Pearson V.M."/>
            <person name="Rokyta D.R."/>
        </authorList>
    </citation>
    <scope>NUCLEOTIDE SEQUENCE</scope>
</reference>
<evidence type="ECO:0000313" key="2">
    <source>
        <dbReference type="EMBL" id="AUM61889.1"/>
    </source>
</evidence>
<feature type="compositionally biased region" description="Basic residues" evidence="1">
    <location>
        <begin position="14"/>
        <end position="29"/>
    </location>
</feature>
<dbReference type="EMBL" id="KY487911">
    <property type="protein sequence ID" value="AUM61889.1"/>
    <property type="molecule type" value="Genomic_DNA"/>
</dbReference>
<sequence length="387" mass="41522">MPRRRSTTRSSARAYRRRPSYRRRPVRRRASVARVYPRRPAPLGLTSLSKTIRKVPFLMAHIDPFLPVVRGVKVPDSNTMESDTALCTDEYTGTITTGTNVRCFAFNPSLTSTVVPSTEGASAWTWPAAFGGGVDVAQLTNIAAASTAFRTVSHGIRISCTLPPTTASGFVHIAVYAPSTYGATTWPFPTTLSQMRDLPFYRKVTLASLTQSPLTVVNKFLDQTAFRYTDPSESAAGYSNTSRGNFQITHSWATIFVALDGAPNSSAAIGVEMILHTETIAKAGATNNSTPAAPGNSRLMESAAHMAANTEASHFESEQGSLYQRATDAVSEGLQAGAENIAEWGAGVLRHATERAVYTGAGMLFNAVASRATGSLNINGQYRLTEG</sequence>
<proteinExistence type="predicted"/>
<evidence type="ECO:0000256" key="1">
    <source>
        <dbReference type="SAM" id="MobiDB-lite"/>
    </source>
</evidence>
<feature type="region of interest" description="Disordered" evidence="1">
    <location>
        <begin position="1"/>
        <end position="29"/>
    </location>
</feature>
<gene>
    <name evidence="2" type="primary">Cap</name>
</gene>
<organism evidence="2">
    <name type="scientific">uncultured virus</name>
    <dbReference type="NCBI Taxonomy" id="340016"/>
    <lineage>
        <taxon>Viruses</taxon>
        <taxon>environmental samples</taxon>
    </lineage>
</organism>